<dbReference type="InterPro" id="IPR051532">
    <property type="entry name" value="Ester_Hydrolysis_Enzymes"/>
</dbReference>
<dbReference type="GO" id="GO:0004622">
    <property type="term" value="F:phosphatidylcholine lysophospholipase activity"/>
    <property type="evidence" value="ECO:0007669"/>
    <property type="project" value="TreeGrafter"/>
</dbReference>
<feature type="domain" description="SGNH hydrolase-type esterase" evidence="2">
    <location>
        <begin position="57"/>
        <end position="220"/>
    </location>
</feature>
<dbReference type="PROSITE" id="PS51257">
    <property type="entry name" value="PROKAR_LIPOPROTEIN"/>
    <property type="match status" value="1"/>
</dbReference>
<dbReference type="RefSeq" id="WP_025605364.1">
    <property type="nucleotide sequence ID" value="NZ_CP021235.1"/>
</dbReference>
<dbReference type="KEGG" id="pact:CA264_05680"/>
<sequence>MKIKNLYFAYAFTALAALYGCGDVETTNQVEEPSSARAAAQEGEKPAAAAETKTVLFFGNSLTAGYGLETDQAFPALIQERIDSLDLPYKVINAGVSGETTAGGKSRIDWLLKQPVDVFVLELGANDGLRGIDPAQTYTNLKAIIEKVRAKNPDVKVVLAGMQIPPSMGQQYAEEFRGVFTRIAEEENVALIPFLLEGVAGIPKLNQADGIHPTVEGQKIVADNVWEVLAPALQQDAEA</sequence>
<evidence type="ECO:0000313" key="4">
    <source>
        <dbReference type="Proteomes" id="UP000266292"/>
    </source>
</evidence>
<dbReference type="AlphaFoldDB" id="A0A1X9YQ38"/>
<dbReference type="Gene3D" id="3.40.50.1110">
    <property type="entry name" value="SGNH hydrolase"/>
    <property type="match status" value="1"/>
</dbReference>
<reference evidence="4" key="1">
    <citation type="submission" date="2017-05" db="EMBL/GenBank/DDBJ databases">
        <authorList>
            <person name="Ray J."/>
            <person name="Price M."/>
            <person name="Deutschbauer A."/>
        </authorList>
    </citation>
    <scope>NUCLEOTIDE SEQUENCE [LARGE SCALE GENOMIC DNA]</scope>
    <source>
        <strain evidence="4">DSM 19842</strain>
    </source>
</reference>
<dbReference type="STRING" id="709015.GCA_000472485_01136"/>
<name>A0A1X9YQ38_9BACT</name>
<dbReference type="PANTHER" id="PTHR30383:SF24">
    <property type="entry name" value="THIOESTERASE 1_PROTEASE 1_LYSOPHOSPHOLIPASE L1"/>
    <property type="match status" value="1"/>
</dbReference>
<evidence type="ECO:0000256" key="1">
    <source>
        <dbReference type="SAM" id="SignalP"/>
    </source>
</evidence>
<accession>A0A1X9YQ38</accession>
<protein>
    <submittedName>
        <fullName evidence="3">Arylesterase</fullName>
    </submittedName>
</protein>
<feature type="chain" id="PRO_5010990011" evidence="1">
    <location>
        <begin position="17"/>
        <end position="239"/>
    </location>
</feature>
<dbReference type="InterPro" id="IPR013830">
    <property type="entry name" value="SGNH_hydro"/>
</dbReference>
<organism evidence="3 4">
    <name type="scientific">Pontibacter actiniarum</name>
    <dbReference type="NCBI Taxonomy" id="323450"/>
    <lineage>
        <taxon>Bacteria</taxon>
        <taxon>Pseudomonadati</taxon>
        <taxon>Bacteroidota</taxon>
        <taxon>Cytophagia</taxon>
        <taxon>Cytophagales</taxon>
        <taxon>Hymenobacteraceae</taxon>
        <taxon>Pontibacter</taxon>
    </lineage>
</organism>
<dbReference type="EMBL" id="CP021235">
    <property type="protein sequence ID" value="ARS34972.1"/>
    <property type="molecule type" value="Genomic_DNA"/>
</dbReference>
<dbReference type="Proteomes" id="UP000266292">
    <property type="component" value="Chromosome"/>
</dbReference>
<dbReference type="InterPro" id="IPR036514">
    <property type="entry name" value="SGNH_hydro_sf"/>
</dbReference>
<dbReference type="OrthoDB" id="9786188at2"/>
<dbReference type="SUPFAM" id="SSF52266">
    <property type="entry name" value="SGNH hydrolase"/>
    <property type="match status" value="1"/>
</dbReference>
<dbReference type="Pfam" id="PF13472">
    <property type="entry name" value="Lipase_GDSL_2"/>
    <property type="match status" value="1"/>
</dbReference>
<feature type="signal peptide" evidence="1">
    <location>
        <begin position="1"/>
        <end position="16"/>
    </location>
</feature>
<proteinExistence type="predicted"/>
<keyword evidence="1" id="KW-0732">Signal</keyword>
<keyword evidence="4" id="KW-1185">Reference proteome</keyword>
<evidence type="ECO:0000313" key="3">
    <source>
        <dbReference type="EMBL" id="ARS34972.1"/>
    </source>
</evidence>
<evidence type="ECO:0000259" key="2">
    <source>
        <dbReference type="Pfam" id="PF13472"/>
    </source>
</evidence>
<gene>
    <name evidence="3" type="ORF">CA264_05680</name>
</gene>
<dbReference type="CDD" id="cd01822">
    <property type="entry name" value="Lysophospholipase_L1_like"/>
    <property type="match status" value="1"/>
</dbReference>
<dbReference type="PANTHER" id="PTHR30383">
    <property type="entry name" value="THIOESTERASE 1/PROTEASE 1/LYSOPHOSPHOLIPASE L1"/>
    <property type="match status" value="1"/>
</dbReference>